<reference evidence="4 5" key="1">
    <citation type="submission" date="2020-07" db="EMBL/GenBank/DDBJ databases">
        <title>MOT database genomes.</title>
        <authorList>
            <person name="Joseph S."/>
            <person name="Aduse-Opoku J."/>
            <person name="Hashim A."/>
            <person name="Wade W."/>
            <person name="Curtis M."/>
        </authorList>
    </citation>
    <scope>NUCLEOTIDE SEQUENCE [LARGE SCALE GENOMIC DNA]</scope>
    <source>
        <strain evidence="4 5">CCW311</strain>
    </source>
</reference>
<evidence type="ECO:0000313" key="5">
    <source>
        <dbReference type="Proteomes" id="UP000563349"/>
    </source>
</evidence>
<proteinExistence type="predicted"/>
<dbReference type="Pfam" id="PF18957">
    <property type="entry name" value="RibLong"/>
    <property type="match status" value="6"/>
</dbReference>
<comment type="caution">
    <text evidence="4">The sequence shown here is derived from an EMBL/GenBank/DDBJ whole genome shotgun (WGS) entry which is preliminary data.</text>
</comment>
<dbReference type="InterPro" id="IPR005877">
    <property type="entry name" value="YSIRK_signal_dom"/>
</dbReference>
<feature type="domain" description="Long Rib" evidence="3">
    <location>
        <begin position="976"/>
        <end position="1058"/>
    </location>
</feature>
<dbReference type="AlphaFoldDB" id="A0A7Z0RRG3"/>
<evidence type="ECO:0000256" key="1">
    <source>
        <dbReference type="ARBA" id="ARBA00022729"/>
    </source>
</evidence>
<organism evidence="4 5">
    <name type="scientific">Streptococcus danieliae</name>
    <dbReference type="NCBI Taxonomy" id="747656"/>
    <lineage>
        <taxon>Bacteria</taxon>
        <taxon>Bacillati</taxon>
        <taxon>Bacillota</taxon>
        <taxon>Bacilli</taxon>
        <taxon>Lactobacillales</taxon>
        <taxon>Streptococcaceae</taxon>
        <taxon>Streptococcus</taxon>
    </lineage>
</organism>
<feature type="domain" description="Long Rib" evidence="3">
    <location>
        <begin position="889"/>
        <end position="971"/>
    </location>
</feature>
<dbReference type="EMBL" id="JACBYG010000090">
    <property type="protein sequence ID" value="NYS49642.1"/>
    <property type="molecule type" value="Genomic_DNA"/>
</dbReference>
<feature type="domain" description="YSIRK Gram-positive signal peptide" evidence="2">
    <location>
        <begin position="9"/>
        <end position="33"/>
    </location>
</feature>
<feature type="domain" description="Long Rib" evidence="3">
    <location>
        <begin position="802"/>
        <end position="884"/>
    </location>
</feature>
<dbReference type="InterPro" id="IPR044055">
    <property type="entry name" value="RibLong"/>
</dbReference>
<dbReference type="RefSeq" id="WP_179924187.1">
    <property type="nucleotide sequence ID" value="NZ_JACBYG010000090.1"/>
</dbReference>
<name>A0A7Z0RRG3_9STRE</name>
<feature type="domain" description="Long Rib" evidence="3">
    <location>
        <begin position="715"/>
        <end position="797"/>
    </location>
</feature>
<sequence length="1201" mass="127343">MKNEPFTKTVQRFSIRKYSIGAASVFLGSVLFGGGAVQAEETQTLGDQSSFMGVETPQETDTQRLVEESSLVYSAEASLNQSVPEVSEVPVPAVVVTKAAKQEAVPTELMVEPVPVLKDTARAKIEPVVGATSSFAENEGWAAQPNSFSDRSAQTSPEQTLVSGLRMAGSAGERVAFLATEVPSTALKTPIDLSVNGFTPNVVDPNYIVEIYGGTYFDRFANNGNQIILRQIDWNKFKGSGFSTEYSREGNSGNYMLWFENPDFYNNIESIKIKTDSIYDIDEAFTPSQNNQLWTIPVLKRFVSFPDDPNVASDATSFPVTITLKGGKTLSDLVGNQAVTFGSTFVSGDNYDFVFNINRVVLDTLNGAWFAVDMPNYEATLADKAVESIFSDTKNRKMESSQSNQEVSELLPIVVENGQVVGFKFITRYELVKGRSVLTEPEGTIPYIVQKLPQELMSLVDTKNVHLYASNAGGVKISQGIPLVVNRSGLVNTKDTPAISLEGVISQQEAESKRQKLAPIFTPIIEEVKTPSVTLSDYYEPAAYTIEYNFQTPLSREAFAAVVDGIAKKTGASALAETWKERGAHQGSNQTQGIMRNTYSNTYVDRSILNVENKLVGRMRQADLYEIHYPSVEVQVGKSGLAEQTGQVPAGTSFKVLTSNASQVTFDNQGTATILLPETEKLGETVYTILATYPDGSTDRKVLTVNRIAAKNEEADNYNPSYNPASVQAGDQVVLIGKDLPASATYSVVGPGMTVDAQGRVTVVVPADAATGSLSGSVTVRYSDGSQDVVPVTVQVTARPEAEKYNPSYDSASVQAGDQVVLIGKDLPVSATYSVVGSGMTVDAQGRVTVVVPADAPSGSLSGNVTVHYSDGSQDVVPVTVQVTARPEAEKYNPSYNPASVEAGEQVVLTGKDLPASATYSVVGSGMTVDAQGRVTVVVPADAPSGSLTGNVTVRYSDGSQDVVPVTVQVTARPEAEKYSPSYDPASVQAGAQVVLTGKDLPTSATYSVVGPGMTVDAQGRVTVVVPADAPSGNLSGSVTVHYSDGSQDVVPVTVQVTARPEAEKYNPSYDSASVQAGDQVVLTGKDLPASATYSVVGSGMTVDAQGRVTVVVPADAPSGSLTGNVTVRYSDGSQDVVPVTVQVTARPEAEKYNPSYDSASVQAGDQVVLTGKDLPVSATYSVVGSGMIVDAQGRVTVVVP</sequence>
<feature type="domain" description="Long Rib" evidence="3">
    <location>
        <begin position="622"/>
        <end position="705"/>
    </location>
</feature>
<evidence type="ECO:0000313" key="4">
    <source>
        <dbReference type="EMBL" id="NYS49642.1"/>
    </source>
</evidence>
<protein>
    <submittedName>
        <fullName evidence="4">YSIRK-type signal peptide-containing protein</fullName>
    </submittedName>
</protein>
<dbReference type="Pfam" id="PF04650">
    <property type="entry name" value="YSIRK_signal"/>
    <property type="match status" value="1"/>
</dbReference>
<gene>
    <name evidence="4" type="ORF">HZY93_06690</name>
</gene>
<feature type="domain" description="Long Rib" evidence="3">
    <location>
        <begin position="1063"/>
        <end position="1145"/>
    </location>
</feature>
<keyword evidence="1" id="KW-0732">Signal</keyword>
<accession>A0A7Z0RRG3</accession>
<evidence type="ECO:0000259" key="2">
    <source>
        <dbReference type="Pfam" id="PF04650"/>
    </source>
</evidence>
<dbReference type="NCBIfam" id="NF038186">
    <property type="entry name" value="YPDG_rpt"/>
    <property type="match status" value="2"/>
</dbReference>
<dbReference type="NCBIfam" id="TIGR01168">
    <property type="entry name" value="YSIRK_signal"/>
    <property type="match status" value="1"/>
</dbReference>
<keyword evidence="5" id="KW-1185">Reference proteome</keyword>
<dbReference type="Proteomes" id="UP000563349">
    <property type="component" value="Unassembled WGS sequence"/>
</dbReference>
<feature type="non-terminal residue" evidence="4">
    <location>
        <position position="1201"/>
    </location>
</feature>
<evidence type="ECO:0000259" key="3">
    <source>
        <dbReference type="Pfam" id="PF18957"/>
    </source>
</evidence>